<feature type="signal peptide" evidence="1">
    <location>
        <begin position="1"/>
        <end position="32"/>
    </location>
</feature>
<accession>A0A0S3RDN7</accession>
<evidence type="ECO:0000313" key="2">
    <source>
        <dbReference type="EMBL" id="BAT78684.1"/>
    </source>
</evidence>
<name>A0A0S3RDN7_PHAAN</name>
<gene>
    <name evidence="2" type="primary">Vigan.02G139800</name>
    <name evidence="2" type="ORF">VIGAN_02139800</name>
</gene>
<protein>
    <recommendedName>
        <fullName evidence="4">Secreted protein</fullName>
    </recommendedName>
</protein>
<dbReference type="AlphaFoldDB" id="A0A0S3RDN7"/>
<keyword evidence="3" id="KW-1185">Reference proteome</keyword>
<evidence type="ECO:0000256" key="1">
    <source>
        <dbReference type="SAM" id="SignalP"/>
    </source>
</evidence>
<dbReference type="Proteomes" id="UP000291084">
    <property type="component" value="Chromosome 2"/>
</dbReference>
<evidence type="ECO:0008006" key="4">
    <source>
        <dbReference type="Google" id="ProtNLM"/>
    </source>
</evidence>
<organism evidence="2 3">
    <name type="scientific">Vigna angularis var. angularis</name>
    <dbReference type="NCBI Taxonomy" id="157739"/>
    <lineage>
        <taxon>Eukaryota</taxon>
        <taxon>Viridiplantae</taxon>
        <taxon>Streptophyta</taxon>
        <taxon>Embryophyta</taxon>
        <taxon>Tracheophyta</taxon>
        <taxon>Spermatophyta</taxon>
        <taxon>Magnoliopsida</taxon>
        <taxon>eudicotyledons</taxon>
        <taxon>Gunneridae</taxon>
        <taxon>Pentapetalae</taxon>
        <taxon>rosids</taxon>
        <taxon>fabids</taxon>
        <taxon>Fabales</taxon>
        <taxon>Fabaceae</taxon>
        <taxon>Papilionoideae</taxon>
        <taxon>50 kb inversion clade</taxon>
        <taxon>NPAAA clade</taxon>
        <taxon>indigoferoid/millettioid clade</taxon>
        <taxon>Phaseoleae</taxon>
        <taxon>Vigna</taxon>
    </lineage>
</organism>
<feature type="chain" id="PRO_5006616881" description="Secreted protein" evidence="1">
    <location>
        <begin position="33"/>
        <end position="71"/>
    </location>
</feature>
<sequence>MCQNQQGGPSFIQSTRICVLLSLAFFTEILQPWAPTPNCCSCHGRELHFFQLHCSCCFPFQSQAHLFLLPT</sequence>
<evidence type="ECO:0000313" key="3">
    <source>
        <dbReference type="Proteomes" id="UP000291084"/>
    </source>
</evidence>
<reference evidence="2 3" key="1">
    <citation type="journal article" date="2015" name="Sci. Rep.">
        <title>The power of single molecule real-time sequencing technology in the de novo assembly of a eukaryotic genome.</title>
        <authorList>
            <person name="Sakai H."/>
            <person name="Naito K."/>
            <person name="Ogiso-Tanaka E."/>
            <person name="Takahashi Y."/>
            <person name="Iseki K."/>
            <person name="Muto C."/>
            <person name="Satou K."/>
            <person name="Teruya K."/>
            <person name="Shiroma A."/>
            <person name="Shimoji M."/>
            <person name="Hirano T."/>
            <person name="Itoh T."/>
            <person name="Kaga A."/>
            <person name="Tomooka N."/>
        </authorList>
    </citation>
    <scope>NUCLEOTIDE SEQUENCE [LARGE SCALE GENOMIC DNA]</scope>
    <source>
        <strain evidence="3">cv. Shumari</strain>
    </source>
</reference>
<dbReference type="EMBL" id="AP015035">
    <property type="protein sequence ID" value="BAT78684.1"/>
    <property type="molecule type" value="Genomic_DNA"/>
</dbReference>
<keyword evidence="1" id="KW-0732">Signal</keyword>
<proteinExistence type="predicted"/>